<evidence type="ECO:0000313" key="1">
    <source>
        <dbReference type="EnsemblPlants" id="ORGLA03G0358900.1"/>
    </source>
</evidence>
<dbReference type="HOGENOM" id="CLU_2403213_0_0_1"/>
<evidence type="ECO:0000313" key="2">
    <source>
        <dbReference type="Proteomes" id="UP000007306"/>
    </source>
</evidence>
<dbReference type="Proteomes" id="UP000007306">
    <property type="component" value="Chromosome 3"/>
</dbReference>
<organism evidence="1 2">
    <name type="scientific">Oryza glaberrima</name>
    <name type="common">African rice</name>
    <dbReference type="NCBI Taxonomy" id="4538"/>
    <lineage>
        <taxon>Eukaryota</taxon>
        <taxon>Viridiplantae</taxon>
        <taxon>Streptophyta</taxon>
        <taxon>Embryophyta</taxon>
        <taxon>Tracheophyta</taxon>
        <taxon>Spermatophyta</taxon>
        <taxon>Magnoliopsida</taxon>
        <taxon>Liliopsida</taxon>
        <taxon>Poales</taxon>
        <taxon>Poaceae</taxon>
        <taxon>BOP clade</taxon>
        <taxon>Oryzoideae</taxon>
        <taxon>Oryzeae</taxon>
        <taxon>Oryzinae</taxon>
        <taxon>Oryza</taxon>
    </lineage>
</organism>
<dbReference type="OMA" id="PSYVCER"/>
<dbReference type="AlphaFoldDB" id="I1PGU3"/>
<sequence length="99" mass="11463">MLFGFSFQEARAGSIGEQRRLVQLQFFADAIFQVSSFPLLLQKQAGIKWFRFAFKNVCCILFYYRLDLSDDRISSSAHLKCPSYVCERNIFSSIVVESM</sequence>
<dbReference type="EnsemblPlants" id="ORGLA03G0358900.1">
    <property type="protein sequence ID" value="ORGLA03G0358900.1"/>
    <property type="gene ID" value="ORGLA03G0358900"/>
</dbReference>
<reference evidence="1 2" key="2">
    <citation type="submission" date="2018-04" db="EMBL/GenBank/DDBJ databases">
        <title>OglaRS2 (Oryza glaberrima Reference Sequence Version 2).</title>
        <authorList>
            <person name="Zhang J."/>
            <person name="Kudrna D."/>
            <person name="Lee S."/>
            <person name="Talag J."/>
            <person name="Rajasekar S."/>
            <person name="Wing R.A."/>
        </authorList>
    </citation>
    <scope>NUCLEOTIDE SEQUENCE [LARGE SCALE GENOMIC DNA]</scope>
    <source>
        <strain evidence="1 2">cv. IRGC 96717</strain>
    </source>
</reference>
<dbReference type="Gramene" id="ORGLA03G0358900.1">
    <property type="protein sequence ID" value="ORGLA03G0358900.1"/>
    <property type="gene ID" value="ORGLA03G0358900"/>
</dbReference>
<accession>I1PGU3</accession>
<proteinExistence type="predicted"/>
<keyword evidence="2" id="KW-1185">Reference proteome</keyword>
<name>I1PGU3_ORYGL</name>
<protein>
    <submittedName>
        <fullName evidence="1">Uncharacterized protein</fullName>
    </submittedName>
</protein>
<reference evidence="1" key="1">
    <citation type="submission" date="2015-06" db="UniProtKB">
        <authorList>
            <consortium name="EnsemblPlants"/>
        </authorList>
    </citation>
    <scope>IDENTIFICATION</scope>
</reference>